<sequence>MPDASMEIGDGTLTINVIYGLSSAFSVLFLHSYQYKCLFKSSHFNRQTHLLHLKLLYSLSLVQLTMEVFLTLGLLVSFSVFTSSPAFAVQVPLDGFIPNGNFEEGPKPSDLSKTVIKGKNSLPKWEINGLVEYIHGGPQPGGMFFAVAHGVHAIRLGNEASISQTLPVKNGSLYALTFGASRTCAQEEVLRVSVPSQSGDLPLQTLYSSNGGDIYAWGFKATSNFAKVTFHNPGVQEDPACGPLIDCVAIKELKPPTLTRVNMVKNGGFEEGPHLLNNNTEGVLLPPKQQDLTSPLPGWIIESLKAVKFIDSKHFNVPFGLAAVELVAGRESAIAQILRTQPDRRYNLTFSVGDAKNGCHGSMMVEAFAGKETLKVPFTSTGKGTFKTVSMNFTAASDRTRITFYSSYYHTKANNYGALCGPILDQVKVLPVRHHK</sequence>
<evidence type="ECO:0000256" key="1">
    <source>
        <dbReference type="ARBA" id="ARBA00004191"/>
    </source>
</evidence>
<dbReference type="STRING" id="218851.A0A2G5DYN5"/>
<accession>A0A2G5DYN5</accession>
<dbReference type="InterPro" id="IPR006946">
    <property type="entry name" value="DGR2-like_dom"/>
</dbReference>
<evidence type="ECO:0000256" key="6">
    <source>
        <dbReference type="SAM" id="Phobius"/>
    </source>
</evidence>
<evidence type="ECO:0000313" key="9">
    <source>
        <dbReference type="Proteomes" id="UP000230069"/>
    </source>
</evidence>
<dbReference type="PANTHER" id="PTHR31265:SF2">
    <property type="entry name" value="F17A17.37 PROTEIN"/>
    <property type="match status" value="1"/>
</dbReference>
<keyword evidence="6" id="KW-1133">Transmembrane helix</keyword>
<dbReference type="InterPro" id="IPR052437">
    <property type="entry name" value="Pectin_Meth_Modulator"/>
</dbReference>
<dbReference type="EMBL" id="KZ305031">
    <property type="protein sequence ID" value="PIA48367.1"/>
    <property type="molecule type" value="Genomic_DNA"/>
</dbReference>
<dbReference type="FunFam" id="2.60.120.260:FF:000031">
    <property type="entry name" value="DUF642 family protein"/>
    <property type="match status" value="1"/>
</dbReference>
<comment type="subcellular location">
    <subcellularLocation>
        <location evidence="1">Secreted</location>
        <location evidence="1">Cell wall</location>
    </subcellularLocation>
</comment>
<keyword evidence="6" id="KW-0812">Transmembrane</keyword>
<keyword evidence="9" id="KW-1185">Reference proteome</keyword>
<dbReference type="OrthoDB" id="1851446at2759"/>
<dbReference type="InParanoid" id="A0A2G5DYN5"/>
<gene>
    <name evidence="8" type="ORF">AQUCO_01400760v1</name>
</gene>
<evidence type="ECO:0000256" key="3">
    <source>
        <dbReference type="ARBA" id="ARBA00022525"/>
    </source>
</evidence>
<dbReference type="Proteomes" id="UP000230069">
    <property type="component" value="Unassembled WGS sequence"/>
</dbReference>
<dbReference type="GO" id="GO:0005886">
    <property type="term" value="C:plasma membrane"/>
    <property type="evidence" value="ECO:0007669"/>
    <property type="project" value="TreeGrafter"/>
</dbReference>
<keyword evidence="3" id="KW-0964">Secreted</keyword>
<evidence type="ECO:0000256" key="4">
    <source>
        <dbReference type="ARBA" id="ARBA00022729"/>
    </source>
</evidence>
<keyword evidence="6" id="KW-0472">Membrane</keyword>
<evidence type="ECO:0000256" key="5">
    <source>
        <dbReference type="ARBA" id="ARBA00023180"/>
    </source>
</evidence>
<dbReference type="AlphaFoldDB" id="A0A2G5DYN5"/>
<dbReference type="Pfam" id="PF04862">
    <property type="entry name" value="DUF642"/>
    <property type="match status" value="2"/>
</dbReference>
<proteinExistence type="predicted"/>
<feature type="transmembrane region" description="Helical" evidence="6">
    <location>
        <begin position="55"/>
        <end position="81"/>
    </location>
</feature>
<dbReference type="InterPro" id="IPR008979">
    <property type="entry name" value="Galactose-bd-like_sf"/>
</dbReference>
<protein>
    <recommendedName>
        <fullName evidence="7">DUF642 domain-containing protein</fullName>
    </recommendedName>
</protein>
<feature type="domain" description="DUF642" evidence="7">
    <location>
        <begin position="263"/>
        <end position="429"/>
    </location>
</feature>
<dbReference type="PANTHER" id="PTHR31265">
    <property type="entry name" value="OS02G0527500 PROTEIN-RELATED"/>
    <property type="match status" value="1"/>
</dbReference>
<dbReference type="FunCoup" id="A0A2G5DYN5">
    <property type="interactions" value="813"/>
</dbReference>
<organism evidence="8 9">
    <name type="scientific">Aquilegia coerulea</name>
    <name type="common">Rocky mountain columbine</name>
    <dbReference type="NCBI Taxonomy" id="218851"/>
    <lineage>
        <taxon>Eukaryota</taxon>
        <taxon>Viridiplantae</taxon>
        <taxon>Streptophyta</taxon>
        <taxon>Embryophyta</taxon>
        <taxon>Tracheophyta</taxon>
        <taxon>Spermatophyta</taxon>
        <taxon>Magnoliopsida</taxon>
        <taxon>Ranunculales</taxon>
        <taxon>Ranunculaceae</taxon>
        <taxon>Thalictroideae</taxon>
        <taxon>Aquilegia</taxon>
    </lineage>
</organism>
<dbReference type="Gene3D" id="2.60.120.260">
    <property type="entry name" value="Galactose-binding domain-like"/>
    <property type="match status" value="1"/>
</dbReference>
<reference evidence="8 9" key="1">
    <citation type="submission" date="2017-09" db="EMBL/GenBank/DDBJ databases">
        <title>WGS assembly of Aquilegia coerulea Goldsmith.</title>
        <authorList>
            <person name="Hodges S."/>
            <person name="Kramer E."/>
            <person name="Nordborg M."/>
            <person name="Tomkins J."/>
            <person name="Borevitz J."/>
            <person name="Derieg N."/>
            <person name="Yan J."/>
            <person name="Mihaltcheva S."/>
            <person name="Hayes R.D."/>
            <person name="Rokhsar D."/>
        </authorList>
    </citation>
    <scope>NUCLEOTIDE SEQUENCE [LARGE SCALE GENOMIC DNA]</scope>
    <source>
        <strain evidence="9">cv. Goldsmith</strain>
    </source>
</reference>
<dbReference type="SUPFAM" id="SSF49785">
    <property type="entry name" value="Galactose-binding domain-like"/>
    <property type="match status" value="1"/>
</dbReference>
<name>A0A2G5DYN5_AQUCA</name>
<keyword evidence="2" id="KW-0134">Cell wall</keyword>
<evidence type="ECO:0000259" key="7">
    <source>
        <dbReference type="Pfam" id="PF04862"/>
    </source>
</evidence>
<keyword evidence="5" id="KW-0325">Glycoprotein</keyword>
<keyword evidence="4" id="KW-0732">Signal</keyword>
<evidence type="ECO:0000256" key="2">
    <source>
        <dbReference type="ARBA" id="ARBA00022512"/>
    </source>
</evidence>
<feature type="domain" description="DUF642" evidence="7">
    <location>
        <begin position="96"/>
        <end position="251"/>
    </location>
</feature>
<evidence type="ECO:0000313" key="8">
    <source>
        <dbReference type="EMBL" id="PIA48367.1"/>
    </source>
</evidence>
<feature type="transmembrane region" description="Helical" evidence="6">
    <location>
        <begin position="12"/>
        <end position="34"/>
    </location>
</feature>